<accession>A0A2X3GIF0</accession>
<dbReference type="PANTHER" id="PTHR43386:SF23">
    <property type="entry name" value="ABC TRANSPORTER"/>
    <property type="match status" value="1"/>
</dbReference>
<dbReference type="Pfam" id="PF00528">
    <property type="entry name" value="BPD_transp_1"/>
    <property type="match status" value="2"/>
</dbReference>
<keyword evidence="3" id="KW-1003">Cell membrane</keyword>
<keyword evidence="7 8" id="KW-0472">Membrane</keyword>
<dbReference type="SUPFAM" id="SSF161098">
    <property type="entry name" value="MetI-like"/>
    <property type="match status" value="2"/>
</dbReference>
<organism evidence="10 11">
    <name type="scientific">Klebsiella pneumoniae</name>
    <dbReference type="NCBI Taxonomy" id="573"/>
    <lineage>
        <taxon>Bacteria</taxon>
        <taxon>Pseudomonadati</taxon>
        <taxon>Pseudomonadota</taxon>
        <taxon>Gammaproteobacteria</taxon>
        <taxon>Enterobacterales</taxon>
        <taxon>Enterobacteriaceae</taxon>
        <taxon>Klebsiella/Raoultella group</taxon>
        <taxon>Klebsiella</taxon>
        <taxon>Klebsiella pneumoniae complex</taxon>
    </lineage>
</organism>
<feature type="transmembrane region" description="Helical" evidence="8">
    <location>
        <begin position="359"/>
        <end position="380"/>
    </location>
</feature>
<dbReference type="AlphaFoldDB" id="A0A2X3GIF0"/>
<comment type="similarity">
    <text evidence="8">Belongs to the binding-protein-dependent transport system permease family.</text>
</comment>
<evidence type="ECO:0000313" key="10">
    <source>
        <dbReference type="EMBL" id="SQC36679.1"/>
    </source>
</evidence>
<dbReference type="Pfam" id="PF12911">
    <property type="entry name" value="OppC_N"/>
    <property type="match status" value="1"/>
</dbReference>
<dbReference type="Proteomes" id="UP000251721">
    <property type="component" value="Unassembled WGS sequence"/>
</dbReference>
<dbReference type="InterPro" id="IPR035906">
    <property type="entry name" value="MetI-like_sf"/>
</dbReference>
<evidence type="ECO:0000313" key="11">
    <source>
        <dbReference type="Proteomes" id="UP000251721"/>
    </source>
</evidence>
<evidence type="ECO:0000256" key="3">
    <source>
        <dbReference type="ARBA" id="ARBA00022475"/>
    </source>
</evidence>
<evidence type="ECO:0000256" key="8">
    <source>
        <dbReference type="RuleBase" id="RU363032"/>
    </source>
</evidence>
<keyword evidence="5 8" id="KW-0812">Transmembrane</keyword>
<dbReference type="InterPro" id="IPR000515">
    <property type="entry name" value="MetI-like"/>
</dbReference>
<dbReference type="InterPro" id="IPR053523">
    <property type="entry name" value="Oligopeptide_permease_AppC"/>
</dbReference>
<feature type="transmembrane region" description="Helical" evidence="8">
    <location>
        <begin position="129"/>
        <end position="154"/>
    </location>
</feature>
<evidence type="ECO:0000256" key="4">
    <source>
        <dbReference type="ARBA" id="ARBA00022519"/>
    </source>
</evidence>
<dbReference type="CDD" id="cd06261">
    <property type="entry name" value="TM_PBP2"/>
    <property type="match status" value="2"/>
</dbReference>
<feature type="transmembrane region" description="Helical" evidence="8">
    <location>
        <begin position="174"/>
        <end position="195"/>
    </location>
</feature>
<feature type="transmembrane region" description="Helical" evidence="8">
    <location>
        <begin position="459"/>
        <end position="478"/>
    </location>
</feature>
<dbReference type="InterPro" id="IPR045621">
    <property type="entry name" value="BPD_transp_1_N"/>
</dbReference>
<evidence type="ECO:0000256" key="7">
    <source>
        <dbReference type="ARBA" id="ARBA00023136"/>
    </source>
</evidence>
<gene>
    <name evidence="10" type="primary">gsiD_2</name>
    <name evidence="10" type="ORF">NCTC13465_00324</name>
</gene>
<keyword evidence="2 8" id="KW-0813">Transport</keyword>
<name>A0A2X3GIF0_KLEPN</name>
<dbReference type="GO" id="GO:0055085">
    <property type="term" value="P:transmembrane transport"/>
    <property type="evidence" value="ECO:0007669"/>
    <property type="project" value="InterPro"/>
</dbReference>
<dbReference type="PANTHER" id="PTHR43386">
    <property type="entry name" value="OLIGOPEPTIDE TRANSPORT SYSTEM PERMEASE PROTEIN APPC"/>
    <property type="match status" value="1"/>
</dbReference>
<evidence type="ECO:0000256" key="6">
    <source>
        <dbReference type="ARBA" id="ARBA00022989"/>
    </source>
</evidence>
<dbReference type="EMBL" id="UAWQ01000002">
    <property type="protein sequence ID" value="SQC36679.1"/>
    <property type="molecule type" value="Genomic_DNA"/>
</dbReference>
<feature type="transmembrane region" description="Helical" evidence="8">
    <location>
        <begin position="92"/>
        <end position="117"/>
    </location>
</feature>
<dbReference type="NCBIfam" id="NF045476">
    <property type="entry name" value="Opp4C"/>
    <property type="match status" value="1"/>
</dbReference>
<dbReference type="InterPro" id="IPR050366">
    <property type="entry name" value="BP-dependent_transpt_permease"/>
</dbReference>
<dbReference type="Gene3D" id="1.10.3720.10">
    <property type="entry name" value="MetI-like"/>
    <property type="match status" value="2"/>
</dbReference>
<dbReference type="GO" id="GO:0005886">
    <property type="term" value="C:plasma membrane"/>
    <property type="evidence" value="ECO:0007669"/>
    <property type="project" value="UniProtKB-SubCell"/>
</dbReference>
<keyword evidence="4" id="KW-0997">Cell inner membrane</keyword>
<dbReference type="InterPro" id="IPR025966">
    <property type="entry name" value="OppC_N"/>
</dbReference>
<comment type="subcellular location">
    <subcellularLocation>
        <location evidence="1">Cell inner membrane</location>
        <topology evidence="1">Multi-pass membrane protein</topology>
    </subcellularLocation>
    <subcellularLocation>
        <location evidence="8">Cell membrane</location>
        <topology evidence="8">Multi-pass membrane protein</topology>
    </subcellularLocation>
</comment>
<feature type="transmembrane region" description="Helical" evidence="8">
    <location>
        <begin position="422"/>
        <end position="447"/>
    </location>
</feature>
<feature type="transmembrane region" description="Helical" evidence="8">
    <location>
        <begin position="540"/>
        <end position="561"/>
    </location>
</feature>
<dbReference type="PROSITE" id="PS50928">
    <property type="entry name" value="ABC_TM1"/>
    <property type="match status" value="2"/>
</dbReference>
<evidence type="ECO:0000256" key="2">
    <source>
        <dbReference type="ARBA" id="ARBA00022448"/>
    </source>
</evidence>
<dbReference type="Pfam" id="PF19300">
    <property type="entry name" value="BPD_transp_1_N"/>
    <property type="match status" value="1"/>
</dbReference>
<reference evidence="10 11" key="1">
    <citation type="submission" date="2018-06" db="EMBL/GenBank/DDBJ databases">
        <authorList>
            <consortium name="Pathogen Informatics"/>
            <person name="Doyle S."/>
        </authorList>
    </citation>
    <scope>NUCLEOTIDE SEQUENCE [LARGE SCALE GENOMIC DNA]</scope>
    <source>
        <strain evidence="10 11">NCTC13465</strain>
    </source>
</reference>
<evidence type="ECO:0000256" key="1">
    <source>
        <dbReference type="ARBA" id="ARBA00004429"/>
    </source>
</evidence>
<keyword evidence="6 8" id="KW-1133">Transmembrane helix</keyword>
<feature type="domain" description="ABC transmembrane type-1" evidence="9">
    <location>
        <begin position="420"/>
        <end position="618"/>
    </location>
</feature>
<feature type="domain" description="ABC transmembrane type-1" evidence="9">
    <location>
        <begin position="93"/>
        <end position="330"/>
    </location>
</feature>
<proteinExistence type="inferred from homology"/>
<evidence type="ECO:0000256" key="5">
    <source>
        <dbReference type="ARBA" id="ARBA00022692"/>
    </source>
</evidence>
<protein>
    <submittedName>
        <fullName evidence="10">Oligopeptide transport system permease OppC</fullName>
    </submittedName>
</protein>
<feature type="transmembrane region" description="Helical" evidence="8">
    <location>
        <begin position="598"/>
        <end position="617"/>
    </location>
</feature>
<sequence length="634" mass="70301">MRNFILRRLLQTLPMLLLASFIIFLLFAKTPGDFIDGNITLTAARAAELKAIYGLDQPLLTRYLHWLGQLLRGDLGFSLQYQIPVSQLLNQYIWNSFLLASVALVFYWGIGLAVGVVSALRPGSWFDHLVSVAVFAAMSFPTFFLCLLLIKWFAVDLHWLPVGGMTNTGSDESGWQYVLQVAAHLALPVLALVMLQAGSLTRYVRASMLDVVKMDFIRTARAKGLQERTVILKHALRNALLPIITLLGFELPGLFSGAIITEKVFNWPGRATFISTRWPPRLSGTDGVYPVSGGADDRRESARRRAVRLGRSAYSGEVIMILSYLASRRRQRQAAIPALAHITPSPWRQGWRQLRRNRLAMFCLLLLAVMAVWCVLGPVWSPWSDDATDALSINQPPGAEHWLGTDFLGRDVYTRLLLAGRISLIIGLLTMVMSVCLGYLLGALSGYVGGLTDKLIMRVADLVMTIPGLPLLIVAGAMLSELDFSPDSRIYMVVVMLSLLEWPRLARLVRGQCLSLRERDFMLATQVLGLSARRRLFGHLLPNTIPILVVMATMAVANAILSESALSYLGLGVVPPTPSWGNMMDAANSLIDFQRRPWLWMPPGIAIFITVIAINVLGDGLRDAMDPNMKPRLK</sequence>
<evidence type="ECO:0000259" key="9">
    <source>
        <dbReference type="PROSITE" id="PS50928"/>
    </source>
</evidence>
<feature type="transmembrane region" description="Helical" evidence="8">
    <location>
        <begin position="490"/>
        <end position="509"/>
    </location>
</feature>